<gene>
    <name evidence="2" type="ORF">RFN28_28375</name>
</gene>
<accession>A0ABU4Y8B3</accession>
<evidence type="ECO:0000256" key="1">
    <source>
        <dbReference type="SAM" id="Phobius"/>
    </source>
</evidence>
<keyword evidence="3" id="KW-1185">Reference proteome</keyword>
<keyword evidence="1" id="KW-0812">Transmembrane</keyword>
<keyword evidence="1" id="KW-0472">Membrane</keyword>
<evidence type="ECO:0000313" key="3">
    <source>
        <dbReference type="Proteomes" id="UP001287059"/>
    </source>
</evidence>
<organism evidence="2 3">
    <name type="scientific">Mesorhizobium album</name>
    <dbReference type="NCBI Taxonomy" id="3072314"/>
    <lineage>
        <taxon>Bacteria</taxon>
        <taxon>Pseudomonadati</taxon>
        <taxon>Pseudomonadota</taxon>
        <taxon>Alphaproteobacteria</taxon>
        <taxon>Hyphomicrobiales</taxon>
        <taxon>Phyllobacteriaceae</taxon>
        <taxon>Mesorhizobium</taxon>
    </lineage>
</organism>
<dbReference type="RefSeq" id="WP_320290442.1">
    <property type="nucleotide sequence ID" value="NZ_JAVIIW010000047.1"/>
</dbReference>
<proteinExistence type="predicted"/>
<keyword evidence="1" id="KW-1133">Transmembrane helix</keyword>
<feature type="transmembrane region" description="Helical" evidence="1">
    <location>
        <begin position="32"/>
        <end position="49"/>
    </location>
</feature>
<feature type="transmembrane region" description="Helical" evidence="1">
    <location>
        <begin position="55"/>
        <end position="74"/>
    </location>
</feature>
<dbReference type="Proteomes" id="UP001287059">
    <property type="component" value="Unassembled WGS sequence"/>
</dbReference>
<feature type="transmembrane region" description="Helical" evidence="1">
    <location>
        <begin position="6"/>
        <end position="25"/>
    </location>
</feature>
<protein>
    <submittedName>
        <fullName evidence="2">Uncharacterized protein</fullName>
    </submittedName>
</protein>
<name>A0ABU4Y8B3_9HYPH</name>
<evidence type="ECO:0000313" key="2">
    <source>
        <dbReference type="EMBL" id="MDX8482345.1"/>
    </source>
</evidence>
<dbReference type="EMBL" id="JAVIIW010000047">
    <property type="protein sequence ID" value="MDX8482345.1"/>
    <property type="molecule type" value="Genomic_DNA"/>
</dbReference>
<comment type="caution">
    <text evidence="2">The sequence shown here is derived from an EMBL/GenBank/DDBJ whole genome shotgun (WGS) entry which is preliminary data.</text>
</comment>
<sequence>MAKPINPYLVLALAILFPGAGHFAVGEAKRGLAFAFFVLFFSVISYMTTTPDQSYIGRHAFGLFVWALSIPDAYRRARILAMAASGRHHSHLA</sequence>
<reference evidence="2 3" key="1">
    <citation type="submission" date="2023-08" db="EMBL/GenBank/DDBJ databases">
        <title>Implementing the SeqCode for naming new Mesorhizobium species isolated from Vachellia karroo root nodules.</title>
        <authorList>
            <person name="Van Lill M."/>
        </authorList>
    </citation>
    <scope>NUCLEOTIDE SEQUENCE [LARGE SCALE GENOMIC DNA]</scope>
    <source>
        <strain evidence="2 3">VK24D</strain>
    </source>
</reference>